<comment type="function">
    <text evidence="6">DNA-dependent RNA polymerase which catalyzes the transcription of DNA into RNA using the four ribonucleoside triphosphates as substrates.</text>
</comment>
<sequence>MFILISPEDFSKYSAVAIEDNINEKYANKVIQKIGLCIGFYDLLESSDGLIGHGTGLVNVNVKFRLIVFRPFKGEILLGKISSATQQGIKIGVEFFNDILIPPDLLLDGARLLWEVHVGSPGNSDIADQVWVWENEDGSTFYFDIGEIVRFRVEMEEWHDQIPNAPDLGDGATIERKPPYSIIGSMQMAGLGPVSWW</sequence>
<protein>
    <recommendedName>
        <fullName evidence="6">DNA-directed RNA polymerase subunit</fullName>
    </recommendedName>
</protein>
<dbReference type="InterPro" id="IPR045113">
    <property type="entry name" value="Rpb7-like"/>
</dbReference>
<evidence type="ECO:0000256" key="1">
    <source>
        <dbReference type="ARBA" id="ARBA00004123"/>
    </source>
</evidence>
<evidence type="ECO:0000313" key="10">
    <source>
        <dbReference type="Proteomes" id="UP000465221"/>
    </source>
</evidence>
<accession>A0A8H3NQL4</accession>
<evidence type="ECO:0000256" key="6">
    <source>
        <dbReference type="RuleBase" id="RU369086"/>
    </source>
</evidence>
<feature type="domain" description="RNA polymerase III subunit Rpc25" evidence="8">
    <location>
        <begin position="75"/>
        <end position="197"/>
    </location>
</feature>
<keyword evidence="3 6" id="KW-0240">DNA-directed RNA polymerase</keyword>
<evidence type="ECO:0000256" key="2">
    <source>
        <dbReference type="ARBA" id="ARBA00009307"/>
    </source>
</evidence>
<dbReference type="GO" id="GO:0005666">
    <property type="term" value="C:RNA polymerase III complex"/>
    <property type="evidence" value="ECO:0007669"/>
    <property type="project" value="TreeGrafter"/>
</dbReference>
<dbReference type="FunFam" id="3.30.1490.120:FF:000001">
    <property type="entry name" value="DNA-directed RNA polymerase II subunit RPB7"/>
    <property type="match status" value="1"/>
</dbReference>
<dbReference type="GO" id="GO:0055029">
    <property type="term" value="C:nuclear DNA-directed RNA polymerase complex"/>
    <property type="evidence" value="ECO:0007669"/>
    <property type="project" value="UniProtKB-ARBA"/>
</dbReference>
<evidence type="ECO:0000259" key="7">
    <source>
        <dbReference type="Pfam" id="PF03876"/>
    </source>
</evidence>
<keyword evidence="4 6" id="KW-0804">Transcription</keyword>
<evidence type="ECO:0000259" key="8">
    <source>
        <dbReference type="Pfam" id="PF08292"/>
    </source>
</evidence>
<dbReference type="SUPFAM" id="SSF50249">
    <property type="entry name" value="Nucleic acid-binding proteins"/>
    <property type="match status" value="1"/>
</dbReference>
<dbReference type="InterPro" id="IPR013238">
    <property type="entry name" value="RNA_pol_III_Rbc25"/>
</dbReference>
<dbReference type="PANTHER" id="PTHR12709:SF1">
    <property type="entry name" value="DNA-DIRECTED RNA POLYMERASE III SUBUNIT RPC8"/>
    <property type="match status" value="1"/>
</dbReference>
<keyword evidence="5 6" id="KW-0539">Nucleus</keyword>
<dbReference type="InterPro" id="IPR036898">
    <property type="entry name" value="RNA_pol_Rpb7-like_N_sf"/>
</dbReference>
<dbReference type="Pfam" id="PF03876">
    <property type="entry name" value="SHS2_Rpb7-N"/>
    <property type="match status" value="1"/>
</dbReference>
<feature type="domain" description="RNA polymerase Rpb7-like N-terminal" evidence="7">
    <location>
        <begin position="3"/>
        <end position="56"/>
    </location>
</feature>
<dbReference type="AlphaFoldDB" id="A0A8H3NQL4"/>
<comment type="similarity">
    <text evidence="2">Belongs to the eukaryotic RPB7/RPC8 RNA polymerase subunit family.</text>
</comment>
<dbReference type="GO" id="GO:0006384">
    <property type="term" value="P:transcription initiation at RNA polymerase III promoter"/>
    <property type="evidence" value="ECO:0007669"/>
    <property type="project" value="TreeGrafter"/>
</dbReference>
<organism evidence="9 10">
    <name type="scientific">Aspergillus udagawae</name>
    <dbReference type="NCBI Taxonomy" id="91492"/>
    <lineage>
        <taxon>Eukaryota</taxon>
        <taxon>Fungi</taxon>
        <taxon>Dikarya</taxon>
        <taxon>Ascomycota</taxon>
        <taxon>Pezizomycotina</taxon>
        <taxon>Eurotiomycetes</taxon>
        <taxon>Eurotiomycetidae</taxon>
        <taxon>Eurotiales</taxon>
        <taxon>Aspergillaceae</taxon>
        <taxon>Aspergillus</taxon>
        <taxon>Aspergillus subgen. Fumigati</taxon>
    </lineage>
</organism>
<dbReference type="SUPFAM" id="SSF88798">
    <property type="entry name" value="N-terminal, heterodimerisation domain of RBP7 (RpoE)"/>
    <property type="match status" value="1"/>
</dbReference>
<proteinExistence type="inferred from homology"/>
<comment type="caution">
    <text evidence="9">The sequence shown here is derived from an EMBL/GenBank/DDBJ whole genome shotgun (WGS) entry which is preliminary data.</text>
</comment>
<dbReference type="Gene3D" id="2.40.50.140">
    <property type="entry name" value="Nucleic acid-binding proteins"/>
    <property type="match status" value="1"/>
</dbReference>
<gene>
    <name evidence="9" type="ORF">IFM46972_05534</name>
</gene>
<name>A0A8H3NQL4_9EURO</name>
<dbReference type="PANTHER" id="PTHR12709">
    <property type="entry name" value="DNA-DIRECTED RNA POLYMERASE II, III"/>
    <property type="match status" value="1"/>
</dbReference>
<evidence type="ECO:0000256" key="5">
    <source>
        <dbReference type="ARBA" id="ARBA00023242"/>
    </source>
</evidence>
<evidence type="ECO:0000256" key="3">
    <source>
        <dbReference type="ARBA" id="ARBA00022478"/>
    </source>
</evidence>
<reference evidence="9 10" key="1">
    <citation type="submission" date="2020-01" db="EMBL/GenBank/DDBJ databases">
        <title>Draft genome sequence of Aspergillus udagawae IFM 46972.</title>
        <authorList>
            <person name="Takahashi H."/>
            <person name="Yaguchi T."/>
        </authorList>
    </citation>
    <scope>NUCLEOTIDE SEQUENCE [LARGE SCALE GENOMIC DNA]</scope>
    <source>
        <strain evidence="9 10">IFM 46972</strain>
    </source>
</reference>
<dbReference type="EMBL" id="BLKC01000034">
    <property type="protein sequence ID" value="GFF38393.1"/>
    <property type="molecule type" value="Genomic_DNA"/>
</dbReference>
<dbReference type="InterPro" id="IPR005576">
    <property type="entry name" value="Rpb7-like_N"/>
</dbReference>
<dbReference type="Gene3D" id="3.30.1490.120">
    <property type="entry name" value="RNA polymerase Rpb7-like, N-terminal domain"/>
    <property type="match status" value="1"/>
</dbReference>
<dbReference type="Pfam" id="PF08292">
    <property type="entry name" value="RNA_pol_Rbc25"/>
    <property type="match status" value="1"/>
</dbReference>
<evidence type="ECO:0000256" key="4">
    <source>
        <dbReference type="ARBA" id="ARBA00023163"/>
    </source>
</evidence>
<dbReference type="InterPro" id="IPR012340">
    <property type="entry name" value="NA-bd_OB-fold"/>
</dbReference>
<dbReference type="Proteomes" id="UP000465221">
    <property type="component" value="Unassembled WGS sequence"/>
</dbReference>
<evidence type="ECO:0000313" key="9">
    <source>
        <dbReference type="EMBL" id="GFF38393.1"/>
    </source>
</evidence>
<comment type="subcellular location">
    <subcellularLocation>
        <location evidence="1 6">Nucleus</location>
    </subcellularLocation>
</comment>
<dbReference type="CDD" id="cd04330">
    <property type="entry name" value="RNAP_III_Rpc25_N"/>
    <property type="match status" value="1"/>
</dbReference>